<reference evidence="1 2" key="1">
    <citation type="journal article" date="2020" name="IScience">
        <title>Genome Sequencing of the Endangered Kingdonia uniflora (Circaeasteraceae, Ranunculales) Reveals Potential Mechanisms of Evolutionary Specialization.</title>
        <authorList>
            <person name="Sun Y."/>
            <person name="Deng T."/>
            <person name="Zhang A."/>
            <person name="Moore M.J."/>
            <person name="Landis J.B."/>
            <person name="Lin N."/>
            <person name="Zhang H."/>
            <person name="Zhang X."/>
            <person name="Huang J."/>
            <person name="Zhang X."/>
            <person name="Sun H."/>
            <person name="Wang H."/>
        </authorList>
    </citation>
    <scope>NUCLEOTIDE SEQUENCE [LARGE SCALE GENOMIC DNA]</scope>
    <source>
        <strain evidence="1">TB1705</strain>
        <tissue evidence="1">Leaf</tissue>
    </source>
</reference>
<dbReference type="Proteomes" id="UP000541444">
    <property type="component" value="Unassembled WGS sequence"/>
</dbReference>
<gene>
    <name evidence="1" type="ORF">GIB67_018364</name>
</gene>
<dbReference type="InterPro" id="IPR011990">
    <property type="entry name" value="TPR-like_helical_dom_sf"/>
</dbReference>
<protein>
    <submittedName>
        <fullName evidence="1">Uncharacterized protein</fullName>
    </submittedName>
</protein>
<dbReference type="AlphaFoldDB" id="A0A7J7MJ91"/>
<sequence>MFRKYGFHLVLAGNHYYISDQRKHAIRAYRSALSVYKGNAWNYINDHVHFHIGKGYVFLGLFDVAIKHMLEVLACSHQFIATQELFLKDFFQIVQKLGRIFEVFRLQLSVVYMSSLKVIFEDQQTYASFAAVNVKESLWHSLEEDMVPSMPTMRTNWLESHPKDTKKHKTFCSRISDKSEYRSPKST</sequence>
<dbReference type="EMBL" id="JACGCM010001448">
    <property type="protein sequence ID" value="KAF6154927.1"/>
    <property type="molecule type" value="Genomic_DNA"/>
</dbReference>
<dbReference type="PANTHER" id="PTHR12975">
    <property type="entry name" value="TRANSPORT PROTEIN TRAPP"/>
    <property type="match status" value="1"/>
</dbReference>
<comment type="caution">
    <text evidence="1">The sequence shown here is derived from an EMBL/GenBank/DDBJ whole genome shotgun (WGS) entry which is preliminary data.</text>
</comment>
<evidence type="ECO:0000313" key="2">
    <source>
        <dbReference type="Proteomes" id="UP000541444"/>
    </source>
</evidence>
<dbReference type="InterPro" id="IPR024420">
    <property type="entry name" value="TRAPP_III_complex_Trs85"/>
</dbReference>
<accession>A0A7J7MJ91</accession>
<organism evidence="1 2">
    <name type="scientific">Kingdonia uniflora</name>
    <dbReference type="NCBI Taxonomy" id="39325"/>
    <lineage>
        <taxon>Eukaryota</taxon>
        <taxon>Viridiplantae</taxon>
        <taxon>Streptophyta</taxon>
        <taxon>Embryophyta</taxon>
        <taxon>Tracheophyta</taxon>
        <taxon>Spermatophyta</taxon>
        <taxon>Magnoliopsida</taxon>
        <taxon>Ranunculales</taxon>
        <taxon>Circaeasteraceae</taxon>
        <taxon>Kingdonia</taxon>
    </lineage>
</organism>
<dbReference type="GO" id="GO:1990072">
    <property type="term" value="C:TRAPPIII protein complex"/>
    <property type="evidence" value="ECO:0007669"/>
    <property type="project" value="TreeGrafter"/>
</dbReference>
<evidence type="ECO:0000313" key="1">
    <source>
        <dbReference type="EMBL" id="KAF6154927.1"/>
    </source>
</evidence>
<keyword evidence="2" id="KW-1185">Reference proteome</keyword>
<dbReference type="SUPFAM" id="SSF48452">
    <property type="entry name" value="TPR-like"/>
    <property type="match status" value="1"/>
</dbReference>
<dbReference type="OrthoDB" id="203724at2759"/>
<name>A0A7J7MJ91_9MAGN</name>
<dbReference type="PANTHER" id="PTHR12975:SF6">
    <property type="entry name" value="TRAFFICKING PROTEIN PARTICLE COMPLEX SUBUNIT 8"/>
    <property type="match status" value="1"/>
</dbReference>
<proteinExistence type="predicted"/>